<protein>
    <submittedName>
        <fullName evidence="1">Uncharacterized protein</fullName>
    </submittedName>
</protein>
<dbReference type="EMBL" id="JACOFX010000020">
    <property type="protein sequence ID" value="MBC3910874.1"/>
    <property type="molecule type" value="Genomic_DNA"/>
</dbReference>
<reference evidence="1 2" key="1">
    <citation type="submission" date="2020-08" db="EMBL/GenBank/DDBJ databases">
        <title>Novel species isolated from subtropical streams in China.</title>
        <authorList>
            <person name="Lu H."/>
        </authorList>
    </citation>
    <scope>NUCLEOTIDE SEQUENCE [LARGE SCALE GENOMIC DNA]</scope>
    <source>
        <strain evidence="1 2">NL8W</strain>
    </source>
</reference>
<organism evidence="1 2">
    <name type="scientific">Undibacterium umbellatum</name>
    <dbReference type="NCBI Taxonomy" id="2762300"/>
    <lineage>
        <taxon>Bacteria</taxon>
        <taxon>Pseudomonadati</taxon>
        <taxon>Pseudomonadota</taxon>
        <taxon>Betaproteobacteria</taxon>
        <taxon>Burkholderiales</taxon>
        <taxon>Oxalobacteraceae</taxon>
        <taxon>Undibacterium</taxon>
    </lineage>
</organism>
<dbReference type="RefSeq" id="WP_222616679.1">
    <property type="nucleotide sequence ID" value="NZ_JACOFX010000020.1"/>
</dbReference>
<dbReference type="Proteomes" id="UP000646911">
    <property type="component" value="Unassembled WGS sequence"/>
</dbReference>
<evidence type="ECO:0000313" key="2">
    <source>
        <dbReference type="Proteomes" id="UP000646911"/>
    </source>
</evidence>
<proteinExistence type="predicted"/>
<accession>A0ABR6ZGR2</accession>
<name>A0ABR6ZGR2_9BURK</name>
<gene>
    <name evidence="1" type="ORF">H8L47_25200</name>
</gene>
<keyword evidence="2" id="KW-1185">Reference proteome</keyword>
<sequence>MTKLIMTAKLLFDGFYASGPREWEEWHAGVRMHGVRFHYIRYYANGNWISCYRDHAFDFWTFTENVTDNLWGLAKRGPAPQVGDCDPSCFAGTFTIDKDVLIQSFSPDFFGGRTQSWKRTIAETELISFNQGDVAFILQFSPRPGNAMPFSTLVQRRSSPLIIAISRIF</sequence>
<comment type="caution">
    <text evidence="1">The sequence shown here is derived from an EMBL/GenBank/DDBJ whole genome shotgun (WGS) entry which is preliminary data.</text>
</comment>
<evidence type="ECO:0000313" key="1">
    <source>
        <dbReference type="EMBL" id="MBC3910874.1"/>
    </source>
</evidence>